<feature type="compositionally biased region" description="Polar residues" evidence="1">
    <location>
        <begin position="1"/>
        <end position="10"/>
    </location>
</feature>
<feature type="compositionally biased region" description="Basic and acidic residues" evidence="1">
    <location>
        <begin position="136"/>
        <end position="149"/>
    </location>
</feature>
<comment type="caution">
    <text evidence="2">The sequence shown here is derived from an EMBL/GenBank/DDBJ whole genome shotgun (WGS) entry which is preliminary data.</text>
</comment>
<feature type="compositionally biased region" description="Polar residues" evidence="1">
    <location>
        <begin position="210"/>
        <end position="230"/>
    </location>
</feature>
<feature type="region of interest" description="Disordered" evidence="1">
    <location>
        <begin position="1"/>
        <end position="40"/>
    </location>
</feature>
<evidence type="ECO:0000313" key="2">
    <source>
        <dbReference type="EMBL" id="KAL0363356.1"/>
    </source>
</evidence>
<dbReference type="PANTHER" id="PTHR33871:SF1">
    <property type="entry name" value="OS05G0503100 PROTEIN"/>
    <property type="match status" value="1"/>
</dbReference>
<name>A0AAW2Q6H3_9LAMI</name>
<dbReference type="AlphaFoldDB" id="A0AAW2Q6H3"/>
<feature type="compositionally biased region" description="Low complexity" evidence="1">
    <location>
        <begin position="123"/>
        <end position="135"/>
    </location>
</feature>
<accession>A0AAW2Q6H3</accession>
<reference evidence="2" key="2">
    <citation type="journal article" date="2024" name="Plant">
        <title>Genomic evolution and insights into agronomic trait innovations of Sesamum species.</title>
        <authorList>
            <person name="Miao H."/>
            <person name="Wang L."/>
            <person name="Qu L."/>
            <person name="Liu H."/>
            <person name="Sun Y."/>
            <person name="Le M."/>
            <person name="Wang Q."/>
            <person name="Wei S."/>
            <person name="Zheng Y."/>
            <person name="Lin W."/>
            <person name="Duan Y."/>
            <person name="Cao H."/>
            <person name="Xiong S."/>
            <person name="Wang X."/>
            <person name="Wei L."/>
            <person name="Li C."/>
            <person name="Ma Q."/>
            <person name="Ju M."/>
            <person name="Zhao R."/>
            <person name="Li G."/>
            <person name="Mu C."/>
            <person name="Tian Q."/>
            <person name="Mei H."/>
            <person name="Zhang T."/>
            <person name="Gao T."/>
            <person name="Zhang H."/>
        </authorList>
    </citation>
    <scope>NUCLEOTIDE SEQUENCE</scope>
    <source>
        <strain evidence="2">KEN8</strain>
    </source>
</reference>
<evidence type="ECO:0000256" key="1">
    <source>
        <dbReference type="SAM" id="MobiDB-lite"/>
    </source>
</evidence>
<feature type="compositionally biased region" description="Basic and acidic residues" evidence="1">
    <location>
        <begin position="195"/>
        <end position="204"/>
    </location>
</feature>
<dbReference type="PANTHER" id="PTHR33871">
    <property type="entry name" value="OS05G0503100 PROTEIN-RELATED"/>
    <property type="match status" value="1"/>
</dbReference>
<reference evidence="2" key="1">
    <citation type="submission" date="2020-06" db="EMBL/GenBank/DDBJ databases">
        <authorList>
            <person name="Li T."/>
            <person name="Hu X."/>
            <person name="Zhang T."/>
            <person name="Song X."/>
            <person name="Zhang H."/>
            <person name="Dai N."/>
            <person name="Sheng W."/>
            <person name="Hou X."/>
            <person name="Wei L."/>
        </authorList>
    </citation>
    <scope>NUCLEOTIDE SEQUENCE</scope>
    <source>
        <strain evidence="2">KEN8</strain>
        <tissue evidence="2">Leaf</tissue>
    </source>
</reference>
<gene>
    <name evidence="2" type="ORF">Scaly_1290800</name>
</gene>
<organism evidence="2">
    <name type="scientific">Sesamum calycinum</name>
    <dbReference type="NCBI Taxonomy" id="2727403"/>
    <lineage>
        <taxon>Eukaryota</taxon>
        <taxon>Viridiplantae</taxon>
        <taxon>Streptophyta</taxon>
        <taxon>Embryophyta</taxon>
        <taxon>Tracheophyta</taxon>
        <taxon>Spermatophyta</taxon>
        <taxon>Magnoliopsida</taxon>
        <taxon>eudicotyledons</taxon>
        <taxon>Gunneridae</taxon>
        <taxon>Pentapetalae</taxon>
        <taxon>asterids</taxon>
        <taxon>lamiids</taxon>
        <taxon>Lamiales</taxon>
        <taxon>Pedaliaceae</taxon>
        <taxon>Sesamum</taxon>
    </lineage>
</organism>
<sequence length="350" mass="37772">MGCCVSTTAATPKPPRVSDSKTAAKHTGISSKSPPPTNPVLEEETVKEVLSETPAIPNHPSPLIPKFQENRQRESPFIKAAPLLPDFSRTAHDKKHQNGGVCKKPFMAFSNDDLSEEVSEICSTHSESVSISTTITEKRENDELRELRQRSPARYRNRSISGEVKKDKTVGRSPGRKSEPSPSRVRPGTGSGYGRRRDSGESSGRRSRSPVTRTESGASKTGLTRSQSARKTGKSPGGLDPVWERGSGRRTKGKRVEMGSGHRQATSRSKIHLCPWNVLSFCNIKPPLGLFLACKKRRSPVLAFAAFVNKSQKGHAIRSGGQGTGAGCAIKVGTLLPGITTETSLALVDI</sequence>
<dbReference type="EMBL" id="JACGWM010000007">
    <property type="protein sequence ID" value="KAL0363356.1"/>
    <property type="molecule type" value="Genomic_DNA"/>
</dbReference>
<proteinExistence type="predicted"/>
<protein>
    <submittedName>
        <fullName evidence="2">Uncharacterized protein</fullName>
    </submittedName>
</protein>
<feature type="region of interest" description="Disordered" evidence="1">
    <location>
        <begin position="123"/>
        <end position="267"/>
    </location>
</feature>